<keyword evidence="3" id="KW-1185">Reference proteome</keyword>
<evidence type="ECO:0000313" key="2">
    <source>
        <dbReference type="EMBL" id="KAK9096577.1"/>
    </source>
</evidence>
<accession>A0AAP0ERB0</accession>
<feature type="region of interest" description="Disordered" evidence="1">
    <location>
        <begin position="79"/>
        <end position="106"/>
    </location>
</feature>
<dbReference type="Proteomes" id="UP001417504">
    <property type="component" value="Unassembled WGS sequence"/>
</dbReference>
<proteinExistence type="predicted"/>
<gene>
    <name evidence="2" type="ORF">Sjap_022074</name>
</gene>
<sequence>MVSFPDLPSLYTEHGNVPQLQEFVLLKFRFLDVMLEITELILKTCPHHHYLKDKASIVLNRVLRCPIDRNDDNDVSLISQPTYPQISDPNSGHSDPGPISTTVYGV</sequence>
<dbReference type="AlphaFoldDB" id="A0AAP0ERB0"/>
<evidence type="ECO:0000313" key="3">
    <source>
        <dbReference type="Proteomes" id="UP001417504"/>
    </source>
</evidence>
<name>A0AAP0ERB0_9MAGN</name>
<protein>
    <submittedName>
        <fullName evidence="2">Uncharacterized protein</fullName>
    </submittedName>
</protein>
<organism evidence="2 3">
    <name type="scientific">Stephania japonica</name>
    <dbReference type="NCBI Taxonomy" id="461633"/>
    <lineage>
        <taxon>Eukaryota</taxon>
        <taxon>Viridiplantae</taxon>
        <taxon>Streptophyta</taxon>
        <taxon>Embryophyta</taxon>
        <taxon>Tracheophyta</taxon>
        <taxon>Spermatophyta</taxon>
        <taxon>Magnoliopsida</taxon>
        <taxon>Ranunculales</taxon>
        <taxon>Menispermaceae</taxon>
        <taxon>Menispermoideae</taxon>
        <taxon>Cissampelideae</taxon>
        <taxon>Stephania</taxon>
    </lineage>
</organism>
<evidence type="ECO:0000256" key="1">
    <source>
        <dbReference type="SAM" id="MobiDB-lite"/>
    </source>
</evidence>
<reference evidence="2 3" key="1">
    <citation type="submission" date="2024-01" db="EMBL/GenBank/DDBJ databases">
        <title>Genome assemblies of Stephania.</title>
        <authorList>
            <person name="Yang L."/>
        </authorList>
    </citation>
    <scope>NUCLEOTIDE SEQUENCE [LARGE SCALE GENOMIC DNA]</scope>
    <source>
        <strain evidence="2">QJT</strain>
        <tissue evidence="2">Leaf</tissue>
    </source>
</reference>
<dbReference type="EMBL" id="JBBNAE010000009">
    <property type="protein sequence ID" value="KAK9096577.1"/>
    <property type="molecule type" value="Genomic_DNA"/>
</dbReference>
<comment type="caution">
    <text evidence="2">The sequence shown here is derived from an EMBL/GenBank/DDBJ whole genome shotgun (WGS) entry which is preliminary data.</text>
</comment>